<dbReference type="InterPro" id="IPR013132">
    <property type="entry name" value="PseI/NeuA/B-like_N"/>
</dbReference>
<dbReference type="SUPFAM" id="SSF51269">
    <property type="entry name" value="AFP III-like domain"/>
    <property type="match status" value="1"/>
</dbReference>
<dbReference type="InterPro" id="IPR013785">
    <property type="entry name" value="Aldolase_TIM"/>
</dbReference>
<name>A0A850QCH7_9RHOB</name>
<dbReference type="PANTHER" id="PTHR42966">
    <property type="entry name" value="N-ACETYLNEURAMINATE SYNTHASE"/>
    <property type="match status" value="1"/>
</dbReference>
<dbReference type="InterPro" id="IPR051690">
    <property type="entry name" value="PseI-like"/>
</dbReference>
<accession>A0A850QCH7</accession>
<evidence type="ECO:0000259" key="1">
    <source>
        <dbReference type="PROSITE" id="PS50844"/>
    </source>
</evidence>
<dbReference type="EMBL" id="JABCJE010000003">
    <property type="protein sequence ID" value="NVO23591.1"/>
    <property type="molecule type" value="Genomic_DNA"/>
</dbReference>
<gene>
    <name evidence="2" type="ORF">HJ536_09510</name>
</gene>
<dbReference type="Gene3D" id="3.20.20.70">
    <property type="entry name" value="Aldolase class I"/>
    <property type="match status" value="1"/>
</dbReference>
<dbReference type="Pfam" id="PF03102">
    <property type="entry name" value="NeuB"/>
    <property type="match status" value="1"/>
</dbReference>
<dbReference type="Gene3D" id="3.90.1210.10">
    <property type="entry name" value="Antifreeze-like/N-acetylneuraminic acid synthase C-terminal domain"/>
    <property type="match status" value="1"/>
</dbReference>
<evidence type="ECO:0000313" key="3">
    <source>
        <dbReference type="Proteomes" id="UP000592216"/>
    </source>
</evidence>
<dbReference type="GO" id="GO:0047444">
    <property type="term" value="F:N-acylneuraminate-9-phosphate synthase activity"/>
    <property type="evidence" value="ECO:0007669"/>
    <property type="project" value="TreeGrafter"/>
</dbReference>
<dbReference type="SUPFAM" id="SSF51569">
    <property type="entry name" value="Aldolase"/>
    <property type="match status" value="1"/>
</dbReference>
<feature type="domain" description="AFP-like" evidence="1">
    <location>
        <begin position="298"/>
        <end position="356"/>
    </location>
</feature>
<dbReference type="InterPro" id="IPR057736">
    <property type="entry name" value="SAF_PseI/NeuA/NeuB"/>
</dbReference>
<dbReference type="CDD" id="cd11615">
    <property type="entry name" value="SAF_NeuB_like"/>
    <property type="match status" value="1"/>
</dbReference>
<reference evidence="2 3" key="1">
    <citation type="submission" date="2020-04" db="EMBL/GenBank/DDBJ databases">
        <title>Donghicola sp., a member of the Rhodobacteraceae family isolated from mangrove forest in Thailand.</title>
        <authorList>
            <person name="Charoenyingcharoen P."/>
            <person name="Yukphan P."/>
        </authorList>
    </citation>
    <scope>NUCLEOTIDE SEQUENCE [LARGE SCALE GENOMIC DNA]</scope>
    <source>
        <strain evidence="2 3">B5-SW-15</strain>
    </source>
</reference>
<dbReference type="SMART" id="SM00858">
    <property type="entry name" value="SAF"/>
    <property type="match status" value="1"/>
</dbReference>
<comment type="caution">
    <text evidence="2">The sequence shown here is derived from an EMBL/GenBank/DDBJ whole genome shotgun (WGS) entry which is preliminary data.</text>
</comment>
<dbReference type="GO" id="GO:0016051">
    <property type="term" value="P:carbohydrate biosynthetic process"/>
    <property type="evidence" value="ECO:0007669"/>
    <property type="project" value="InterPro"/>
</dbReference>
<dbReference type="InterPro" id="IPR036732">
    <property type="entry name" value="AFP_Neu5c_C_sf"/>
</dbReference>
<proteinExistence type="predicted"/>
<sequence>MIKIGGKTIGAGHPCFLTFEAGPTHDGVESAKALITEAHKAGGDAIKFQILDPDRLVADRKQLFTYDVLVDRETGATETVSEPLYDILARRALSKDEWREVKAHADSLGLAFFATVGFEDEIDLLVDIGCQSIKIASADVTHLPLLRYAAKTGVSLQIDTGNAGFGEIEEAVDVIRSEGNDQIIIHHCPSGYPARYDQVNLRVVESLRQLFPELAVAYSDHNPGWDLDISAIMLGANLIEKTITFDRTTRSVEHIMSLEPQDMKAFVDAIRAVEACQGSPRRVMDAEARKKALAIRRSVFANADAPAGTRLADLAVEFRRPGYGLTPKEYEAMGDTVLTRDVKVGDMLNVSDFAKA</sequence>
<protein>
    <submittedName>
        <fullName evidence="2">N-acetylneuraminate synthase</fullName>
    </submittedName>
</protein>
<dbReference type="Proteomes" id="UP000592216">
    <property type="component" value="Unassembled WGS sequence"/>
</dbReference>
<evidence type="ECO:0000313" key="2">
    <source>
        <dbReference type="EMBL" id="NVO23591.1"/>
    </source>
</evidence>
<dbReference type="RefSeq" id="WP_177157527.1">
    <property type="nucleotide sequence ID" value="NZ_JABCJE010000003.1"/>
</dbReference>
<dbReference type="PANTHER" id="PTHR42966:SF1">
    <property type="entry name" value="SIALIC ACID SYNTHASE"/>
    <property type="match status" value="1"/>
</dbReference>
<dbReference type="PROSITE" id="PS50844">
    <property type="entry name" value="AFP_LIKE"/>
    <property type="match status" value="1"/>
</dbReference>
<organism evidence="2 3">
    <name type="scientific">Donghicola mangrovi</name>
    <dbReference type="NCBI Taxonomy" id="2729614"/>
    <lineage>
        <taxon>Bacteria</taxon>
        <taxon>Pseudomonadati</taxon>
        <taxon>Pseudomonadota</taxon>
        <taxon>Alphaproteobacteria</taxon>
        <taxon>Rhodobacterales</taxon>
        <taxon>Roseobacteraceae</taxon>
        <taxon>Donghicola</taxon>
    </lineage>
</organism>
<dbReference type="InterPro" id="IPR013974">
    <property type="entry name" value="SAF"/>
</dbReference>
<dbReference type="InterPro" id="IPR006190">
    <property type="entry name" value="SAF_AFP_Neu5Ac"/>
</dbReference>
<dbReference type="AlphaFoldDB" id="A0A850QCH7"/>
<dbReference type="Pfam" id="PF08666">
    <property type="entry name" value="SAF"/>
    <property type="match status" value="1"/>
</dbReference>